<dbReference type="Proteomes" id="UP001165121">
    <property type="component" value="Unassembled WGS sequence"/>
</dbReference>
<evidence type="ECO:0000313" key="1">
    <source>
        <dbReference type="EMBL" id="GMF57259.1"/>
    </source>
</evidence>
<accession>A0A9W7D4P1</accession>
<organism evidence="1 2">
    <name type="scientific">Phytophthora fragariaefolia</name>
    <dbReference type="NCBI Taxonomy" id="1490495"/>
    <lineage>
        <taxon>Eukaryota</taxon>
        <taxon>Sar</taxon>
        <taxon>Stramenopiles</taxon>
        <taxon>Oomycota</taxon>
        <taxon>Peronosporomycetes</taxon>
        <taxon>Peronosporales</taxon>
        <taxon>Peronosporaceae</taxon>
        <taxon>Phytophthora</taxon>
    </lineage>
</organism>
<dbReference type="AlphaFoldDB" id="A0A9W7D4P1"/>
<gene>
    <name evidence="1" type="ORF">Pfra01_002443100</name>
</gene>
<reference evidence="1" key="1">
    <citation type="submission" date="2023-04" db="EMBL/GenBank/DDBJ databases">
        <title>Phytophthora fragariaefolia NBRC 109709.</title>
        <authorList>
            <person name="Ichikawa N."/>
            <person name="Sato H."/>
            <person name="Tonouchi N."/>
        </authorList>
    </citation>
    <scope>NUCLEOTIDE SEQUENCE</scope>
    <source>
        <strain evidence="1">NBRC 109709</strain>
    </source>
</reference>
<dbReference type="EMBL" id="BSXT01004260">
    <property type="protein sequence ID" value="GMF57259.1"/>
    <property type="molecule type" value="Genomic_DNA"/>
</dbReference>
<keyword evidence="2" id="KW-1185">Reference proteome</keyword>
<dbReference type="OrthoDB" id="128909at2759"/>
<evidence type="ECO:0000313" key="2">
    <source>
        <dbReference type="Proteomes" id="UP001165121"/>
    </source>
</evidence>
<protein>
    <submittedName>
        <fullName evidence="1">Unnamed protein product</fullName>
    </submittedName>
</protein>
<name>A0A9W7D4P1_9STRA</name>
<comment type="caution">
    <text evidence="1">The sequence shown here is derived from an EMBL/GenBank/DDBJ whole genome shotgun (WGS) entry which is preliminary data.</text>
</comment>
<proteinExistence type="predicted"/>
<sequence length="254" mass="28102">MENLAEVWIKLRGEIPNSVGGENAASLARDDHPTRYFVALWERTHWIVESSVMMGLHPSQQASCSHEEIAEIYAEWFKYKLNRKRQSDALRGLMTLISDGLFPAVMDVVDGVPAPDVYVDVYFEPSVPVYALVNLSWIPGGADWSRAATEVDAVEPWRTWWLTDPAIHPYNTCFRARNVDFLLFAPTGMESHVVEAAVVAVVDLTECDPPICFSNTPPCANRSGFTSLKVVGLANSAGQPATRRLPCATPEHSG</sequence>